<feature type="signal peptide" evidence="1">
    <location>
        <begin position="1"/>
        <end position="24"/>
    </location>
</feature>
<evidence type="ECO:0000313" key="3">
    <source>
        <dbReference type="Proteomes" id="UP000574067"/>
    </source>
</evidence>
<comment type="caution">
    <text evidence="2">The sequence shown here is derived from an EMBL/GenBank/DDBJ whole genome shotgun (WGS) entry which is preliminary data.</text>
</comment>
<dbReference type="Proteomes" id="UP000574067">
    <property type="component" value="Unassembled WGS sequence"/>
</dbReference>
<keyword evidence="3" id="KW-1185">Reference proteome</keyword>
<dbReference type="RefSeq" id="WP_169163472.1">
    <property type="nucleotide sequence ID" value="NZ_JABBFW010000035.1"/>
</dbReference>
<dbReference type="EMBL" id="JABBFW010000035">
    <property type="protein sequence ID" value="NML18575.1"/>
    <property type="molecule type" value="Genomic_DNA"/>
</dbReference>
<dbReference type="PROSITE" id="PS51257">
    <property type="entry name" value="PROKAR_LIPOPROTEIN"/>
    <property type="match status" value="1"/>
</dbReference>
<sequence length="246" mass="25707">MPRFRLLPGAAVAGACLMPLAAAAYDPAAQFSPTQNPSGPWTYGWSASLGGAFNTAQRHAPDAAGLDLWMGDVPSDDAPPGFFPLVGHNGTGRPLLSANTVYVLPGELLLHPGPGGEYAVLRFTADMAGSFALNGRFMSIDLYPGTTDVHVLVNGQPVFDGMVDTYRAGPSFRSRQALRAGDVVDFAVGFGNGSYYNDSTRLQANISPVPEPSTAALWVSGLALCAAVRGRRRRQQQAAGAAAMPA</sequence>
<name>A0A848FI75_9BURK</name>
<evidence type="ECO:0000313" key="2">
    <source>
        <dbReference type="EMBL" id="NML18575.1"/>
    </source>
</evidence>
<accession>A0A848FI75</accession>
<dbReference type="AlphaFoldDB" id="A0A848FI75"/>
<keyword evidence="1" id="KW-0732">Signal</keyword>
<feature type="chain" id="PRO_5032667095" evidence="1">
    <location>
        <begin position="25"/>
        <end position="246"/>
    </location>
</feature>
<gene>
    <name evidence="2" type="ORF">HHL10_26765</name>
</gene>
<evidence type="ECO:0000256" key="1">
    <source>
        <dbReference type="SAM" id="SignalP"/>
    </source>
</evidence>
<reference evidence="2 3" key="1">
    <citation type="submission" date="2020-04" db="EMBL/GenBank/DDBJ databases">
        <title>Azohydromonas sp. isolated from soil.</title>
        <authorList>
            <person name="Dahal R.H."/>
        </authorList>
    </citation>
    <scope>NUCLEOTIDE SEQUENCE [LARGE SCALE GENOMIC DNA]</scope>
    <source>
        <strain evidence="2 3">G-1-1-14</strain>
    </source>
</reference>
<proteinExistence type="predicted"/>
<protein>
    <submittedName>
        <fullName evidence="2">PEP-CTERM sorting domain-containing protein</fullName>
    </submittedName>
</protein>
<organism evidence="2 3">
    <name type="scientific">Azohydromonas caseinilytica</name>
    <dbReference type="NCBI Taxonomy" id="2728836"/>
    <lineage>
        <taxon>Bacteria</taxon>
        <taxon>Pseudomonadati</taxon>
        <taxon>Pseudomonadota</taxon>
        <taxon>Betaproteobacteria</taxon>
        <taxon>Burkholderiales</taxon>
        <taxon>Sphaerotilaceae</taxon>
        <taxon>Azohydromonas</taxon>
    </lineage>
</organism>